<dbReference type="PRINTS" id="PR00469">
    <property type="entry name" value="PNDRDTASEII"/>
</dbReference>
<keyword evidence="4" id="KW-0732">Signal</keyword>
<dbReference type="GO" id="GO:0097237">
    <property type="term" value="P:cellular response to toxic substance"/>
    <property type="evidence" value="ECO:0007669"/>
    <property type="project" value="UniProtKB-ARBA"/>
</dbReference>
<dbReference type="PRINTS" id="PR00368">
    <property type="entry name" value="FADPNR"/>
</dbReference>
<accession>A0A1X7RGR8</accession>
<dbReference type="Proteomes" id="UP000215127">
    <property type="component" value="Chromosome 1"/>
</dbReference>
<gene>
    <name evidence="6" type="ORF">ZT3D7_G1749</name>
</gene>
<dbReference type="STRING" id="1276538.A0A1X7RGR8"/>
<dbReference type="GO" id="GO:0016491">
    <property type="term" value="F:oxidoreductase activity"/>
    <property type="evidence" value="ECO:0007669"/>
    <property type="project" value="UniProtKB-KW"/>
</dbReference>
<dbReference type="Gene3D" id="3.50.50.60">
    <property type="entry name" value="FAD/NAD(P)-binding domain"/>
    <property type="match status" value="3"/>
</dbReference>
<dbReference type="PANTHER" id="PTHR48105">
    <property type="entry name" value="THIOREDOXIN REDUCTASE 1-RELATED-RELATED"/>
    <property type="match status" value="1"/>
</dbReference>
<evidence type="ECO:0000259" key="5">
    <source>
        <dbReference type="Pfam" id="PF07992"/>
    </source>
</evidence>
<evidence type="ECO:0000256" key="3">
    <source>
        <dbReference type="ARBA" id="ARBA00023002"/>
    </source>
</evidence>
<sequence>MKVNIAFVVQTLACLCTALAQNEVNSERGATAEADYDVVVVGGGYAGLAAASSLGRVRRTVLLVDSAEYRNNYTRRVHDVLGFDGVTPAWIRFRARQQIMEYPTIHFTNGTVDAIQSQGSSSATFFSISARIGNDEKSTTVTARKVVIATGLRDIIPNTPGLPDCWGQGVWWCPFCDGYEHVDQPIGVLGGLDVSANTPLEILSQNKDIILFVNGTDTPENRAIADKKLPHWDKWLQINNIKVDNRSITSFERLKDGGAVKGDPSRATSPEYDLFRLHFSTGEPVERAGFMTNFKNEQRSMVGANAGVTLYGGRLQANDSKGMETNVPGIYAVGDANTDNSTNVYHAMWSGKRAAVSLHVRIETENAEAEVSNGHGKRDNYVVEDERSLWRRVNGPDDVLKVGEYDRW</sequence>
<dbReference type="InterPro" id="IPR050097">
    <property type="entry name" value="Ferredoxin-NADP_redctase_2"/>
</dbReference>
<feature type="chain" id="PRO_5012959717" description="FAD/NAD(P)-binding domain-containing protein" evidence="4">
    <location>
        <begin position="21"/>
        <end position="408"/>
    </location>
</feature>
<dbReference type="SUPFAM" id="SSF51905">
    <property type="entry name" value="FAD/NAD(P)-binding domain"/>
    <property type="match status" value="1"/>
</dbReference>
<evidence type="ECO:0000256" key="2">
    <source>
        <dbReference type="ARBA" id="ARBA00022630"/>
    </source>
</evidence>
<evidence type="ECO:0000313" key="7">
    <source>
        <dbReference type="Proteomes" id="UP000215127"/>
    </source>
</evidence>
<dbReference type="InterPro" id="IPR023753">
    <property type="entry name" value="FAD/NAD-binding_dom"/>
</dbReference>
<keyword evidence="2" id="KW-0285">Flavoprotein</keyword>
<dbReference type="AlphaFoldDB" id="A0A1X7RGR8"/>
<evidence type="ECO:0000256" key="1">
    <source>
        <dbReference type="ARBA" id="ARBA00009333"/>
    </source>
</evidence>
<organism evidence="6 7">
    <name type="scientific">Zymoseptoria tritici (strain ST99CH_3D7)</name>
    <dbReference type="NCBI Taxonomy" id="1276538"/>
    <lineage>
        <taxon>Eukaryota</taxon>
        <taxon>Fungi</taxon>
        <taxon>Dikarya</taxon>
        <taxon>Ascomycota</taxon>
        <taxon>Pezizomycotina</taxon>
        <taxon>Dothideomycetes</taxon>
        <taxon>Dothideomycetidae</taxon>
        <taxon>Mycosphaerellales</taxon>
        <taxon>Mycosphaerellaceae</taxon>
        <taxon>Zymoseptoria</taxon>
    </lineage>
</organism>
<keyword evidence="7" id="KW-1185">Reference proteome</keyword>
<evidence type="ECO:0000256" key="4">
    <source>
        <dbReference type="SAM" id="SignalP"/>
    </source>
</evidence>
<dbReference type="EMBL" id="LT853692">
    <property type="protein sequence ID" value="SMQ46603.1"/>
    <property type="molecule type" value="Genomic_DNA"/>
</dbReference>
<protein>
    <recommendedName>
        <fullName evidence="5">FAD/NAD(P)-binding domain-containing protein</fullName>
    </recommendedName>
</protein>
<proteinExistence type="inferred from homology"/>
<feature type="domain" description="FAD/NAD(P)-binding" evidence="5">
    <location>
        <begin position="36"/>
        <end position="351"/>
    </location>
</feature>
<dbReference type="InterPro" id="IPR036188">
    <property type="entry name" value="FAD/NAD-bd_sf"/>
</dbReference>
<reference evidence="6 7" key="1">
    <citation type="submission" date="2016-06" db="EMBL/GenBank/DDBJ databases">
        <authorList>
            <person name="Kjaerup R.B."/>
            <person name="Dalgaard T.S."/>
            <person name="Juul-Madsen H.R."/>
        </authorList>
    </citation>
    <scope>NUCLEOTIDE SEQUENCE [LARGE SCALE GENOMIC DNA]</scope>
</reference>
<name>A0A1X7RGR8_ZYMT9</name>
<comment type="similarity">
    <text evidence="1">Belongs to the class-II pyridine nucleotide-disulfide oxidoreductase family.</text>
</comment>
<evidence type="ECO:0000313" key="6">
    <source>
        <dbReference type="EMBL" id="SMQ46603.1"/>
    </source>
</evidence>
<feature type="signal peptide" evidence="4">
    <location>
        <begin position="1"/>
        <end position="20"/>
    </location>
</feature>
<keyword evidence="3" id="KW-0560">Oxidoreductase</keyword>
<dbReference type="Pfam" id="PF07992">
    <property type="entry name" value="Pyr_redox_2"/>
    <property type="match status" value="1"/>
</dbReference>